<dbReference type="CDD" id="cd08071">
    <property type="entry name" value="MPN_DUF2466"/>
    <property type="match status" value="1"/>
</dbReference>
<dbReference type="NCBIfam" id="TIGR00608">
    <property type="entry name" value="radc"/>
    <property type="match status" value="1"/>
</dbReference>
<dbReference type="PROSITE" id="PS50249">
    <property type="entry name" value="MPN"/>
    <property type="match status" value="1"/>
</dbReference>
<evidence type="ECO:0000259" key="6">
    <source>
        <dbReference type="PROSITE" id="PS50249"/>
    </source>
</evidence>
<dbReference type="Proteomes" id="UP001595462">
    <property type="component" value="Unassembled WGS sequence"/>
</dbReference>
<gene>
    <name evidence="7" type="ORF">ACFOSU_16390</name>
</gene>
<dbReference type="RefSeq" id="WP_380690998.1">
    <property type="nucleotide sequence ID" value="NZ_JBHRSS010000008.1"/>
</dbReference>
<accession>A0ABV7ESG3</accession>
<dbReference type="PANTHER" id="PTHR30471">
    <property type="entry name" value="DNA REPAIR PROTEIN RADC"/>
    <property type="match status" value="1"/>
</dbReference>
<reference evidence="8" key="1">
    <citation type="journal article" date="2019" name="Int. J. Syst. Evol. Microbiol.">
        <title>The Global Catalogue of Microorganisms (GCM) 10K type strain sequencing project: providing services to taxonomists for standard genome sequencing and annotation.</title>
        <authorList>
            <consortium name="The Broad Institute Genomics Platform"/>
            <consortium name="The Broad Institute Genome Sequencing Center for Infectious Disease"/>
            <person name="Wu L."/>
            <person name="Ma J."/>
        </authorList>
    </citation>
    <scope>NUCLEOTIDE SEQUENCE [LARGE SCALE GENOMIC DNA]</scope>
    <source>
        <strain evidence="8">KCTC 52640</strain>
    </source>
</reference>
<evidence type="ECO:0000256" key="1">
    <source>
        <dbReference type="ARBA" id="ARBA00022670"/>
    </source>
</evidence>
<evidence type="ECO:0000256" key="5">
    <source>
        <dbReference type="ARBA" id="ARBA00023049"/>
    </source>
</evidence>
<dbReference type="SUPFAM" id="SSF102712">
    <property type="entry name" value="JAB1/MPN domain"/>
    <property type="match status" value="1"/>
</dbReference>
<sequence>MLLSITPDESAIVQQAIEIIERGLIKRNVLSDPAATRDYLRLQLARLEHEVFGAIFLDTRNRVIDNQTLFRGTLDGAAVYPREVAKECLMHNAAGVIFYHNHPSGVAEPSAADRDITRRLTEALALFDIRVLDHLIVGETTTSMAERGLI</sequence>
<feature type="domain" description="MPN" evidence="6">
    <location>
        <begin position="29"/>
        <end position="150"/>
    </location>
</feature>
<keyword evidence="5" id="KW-0482">Metalloprotease</keyword>
<dbReference type="Pfam" id="PF04002">
    <property type="entry name" value="RadC"/>
    <property type="match status" value="1"/>
</dbReference>
<proteinExistence type="predicted"/>
<evidence type="ECO:0000313" key="7">
    <source>
        <dbReference type="EMBL" id="MFC3105455.1"/>
    </source>
</evidence>
<dbReference type="InterPro" id="IPR037518">
    <property type="entry name" value="MPN"/>
</dbReference>
<dbReference type="PROSITE" id="PS01302">
    <property type="entry name" value="UPF0758"/>
    <property type="match status" value="1"/>
</dbReference>
<keyword evidence="3" id="KW-0378">Hydrolase</keyword>
<dbReference type="Gene3D" id="3.40.140.10">
    <property type="entry name" value="Cytidine Deaminase, domain 2"/>
    <property type="match status" value="1"/>
</dbReference>
<evidence type="ECO:0000256" key="2">
    <source>
        <dbReference type="ARBA" id="ARBA00022723"/>
    </source>
</evidence>
<comment type="caution">
    <text evidence="7">The sequence shown here is derived from an EMBL/GenBank/DDBJ whole genome shotgun (WGS) entry which is preliminary data.</text>
</comment>
<dbReference type="EMBL" id="JBHRSS010000008">
    <property type="protein sequence ID" value="MFC3105455.1"/>
    <property type="molecule type" value="Genomic_DNA"/>
</dbReference>
<keyword evidence="4" id="KW-0862">Zinc</keyword>
<evidence type="ECO:0000256" key="4">
    <source>
        <dbReference type="ARBA" id="ARBA00022833"/>
    </source>
</evidence>
<keyword evidence="2" id="KW-0479">Metal-binding</keyword>
<evidence type="ECO:0000313" key="8">
    <source>
        <dbReference type="Proteomes" id="UP001595462"/>
    </source>
</evidence>
<evidence type="ECO:0000256" key="3">
    <source>
        <dbReference type="ARBA" id="ARBA00022801"/>
    </source>
</evidence>
<dbReference type="PANTHER" id="PTHR30471:SF3">
    <property type="entry name" value="UPF0758 PROTEIN YEES-RELATED"/>
    <property type="match status" value="1"/>
</dbReference>
<name>A0ABV7ESG3_9GAMM</name>
<protein>
    <submittedName>
        <fullName evidence="7">RadC family protein</fullName>
    </submittedName>
</protein>
<dbReference type="InterPro" id="IPR025657">
    <property type="entry name" value="RadC_JAB"/>
</dbReference>
<dbReference type="InterPro" id="IPR001405">
    <property type="entry name" value="UPF0758"/>
</dbReference>
<keyword evidence="1" id="KW-0645">Protease</keyword>
<dbReference type="InterPro" id="IPR020891">
    <property type="entry name" value="UPF0758_CS"/>
</dbReference>
<keyword evidence="8" id="KW-1185">Reference proteome</keyword>
<organism evidence="7 8">
    <name type="scientific">Salinisphaera aquimarina</name>
    <dbReference type="NCBI Taxonomy" id="2094031"/>
    <lineage>
        <taxon>Bacteria</taxon>
        <taxon>Pseudomonadati</taxon>
        <taxon>Pseudomonadota</taxon>
        <taxon>Gammaproteobacteria</taxon>
        <taxon>Salinisphaerales</taxon>
        <taxon>Salinisphaeraceae</taxon>
        <taxon>Salinisphaera</taxon>
    </lineage>
</organism>